<gene>
    <name evidence="2" type="ORF">HDA37_001875</name>
</gene>
<organism evidence="2 3">
    <name type="scientific">Pseudonocardia alni</name>
    <name type="common">Amycolata alni</name>
    <dbReference type="NCBI Taxonomy" id="33907"/>
    <lineage>
        <taxon>Bacteria</taxon>
        <taxon>Bacillati</taxon>
        <taxon>Actinomycetota</taxon>
        <taxon>Actinomycetes</taxon>
        <taxon>Pseudonocardiales</taxon>
        <taxon>Pseudonocardiaceae</taxon>
        <taxon>Pseudonocardia</taxon>
    </lineage>
</organism>
<accession>A0A852VZQ9</accession>
<reference evidence="2 3" key="1">
    <citation type="submission" date="2020-07" db="EMBL/GenBank/DDBJ databases">
        <title>Sequencing the genomes of 1000 actinobacteria strains.</title>
        <authorList>
            <person name="Klenk H.-P."/>
        </authorList>
    </citation>
    <scope>NUCLEOTIDE SEQUENCE [LARGE SCALE GENOMIC DNA]</scope>
    <source>
        <strain evidence="2 3">DSM 44749</strain>
    </source>
</reference>
<dbReference type="AlphaFoldDB" id="A0A852VZQ9"/>
<feature type="compositionally biased region" description="Basic and acidic residues" evidence="1">
    <location>
        <begin position="1"/>
        <end position="12"/>
    </location>
</feature>
<sequence length="76" mass="8183">MAITEAPRRVRDPGGLLAPAGRAPPDRQGPHARPEPEHPRHARCEVTGVVEVAPITREILREAGPDVARHPVVHVG</sequence>
<dbReference type="EMBL" id="JACCCZ010000001">
    <property type="protein sequence ID" value="NYG01590.1"/>
    <property type="molecule type" value="Genomic_DNA"/>
</dbReference>
<evidence type="ECO:0000313" key="3">
    <source>
        <dbReference type="Proteomes" id="UP000549695"/>
    </source>
</evidence>
<protein>
    <submittedName>
        <fullName evidence="2">Uncharacterized protein</fullName>
    </submittedName>
</protein>
<dbReference type="Proteomes" id="UP000549695">
    <property type="component" value="Unassembled WGS sequence"/>
</dbReference>
<dbReference type="RefSeq" id="WP_179760856.1">
    <property type="nucleotide sequence ID" value="NZ_BAAAJZ010000015.1"/>
</dbReference>
<feature type="compositionally biased region" description="Basic and acidic residues" evidence="1">
    <location>
        <begin position="24"/>
        <end position="43"/>
    </location>
</feature>
<comment type="caution">
    <text evidence="2">The sequence shown here is derived from an EMBL/GenBank/DDBJ whole genome shotgun (WGS) entry which is preliminary data.</text>
</comment>
<keyword evidence="3" id="KW-1185">Reference proteome</keyword>
<proteinExistence type="predicted"/>
<feature type="region of interest" description="Disordered" evidence="1">
    <location>
        <begin position="1"/>
        <end position="43"/>
    </location>
</feature>
<name>A0A852VZQ9_PSEA5</name>
<evidence type="ECO:0000313" key="2">
    <source>
        <dbReference type="EMBL" id="NYG01590.1"/>
    </source>
</evidence>
<evidence type="ECO:0000256" key="1">
    <source>
        <dbReference type="SAM" id="MobiDB-lite"/>
    </source>
</evidence>
<dbReference type="GeneID" id="98051654"/>